<evidence type="ECO:0000313" key="6">
    <source>
        <dbReference type="Proteomes" id="UP000236262"/>
    </source>
</evidence>
<keyword evidence="7" id="KW-1185">Reference proteome</keyword>
<feature type="domain" description="Secretion system C-terminal sorting" evidence="3">
    <location>
        <begin position="268"/>
        <end position="331"/>
    </location>
</feature>
<evidence type="ECO:0000313" key="5">
    <source>
        <dbReference type="EMBL" id="PNW12865.1"/>
    </source>
</evidence>
<dbReference type="Proteomes" id="UP000236262">
    <property type="component" value="Unassembled WGS sequence"/>
</dbReference>
<proteinExistence type="predicted"/>
<dbReference type="NCBIfam" id="TIGR04183">
    <property type="entry name" value="Por_Secre_tail"/>
    <property type="match status" value="1"/>
</dbReference>
<evidence type="ECO:0000313" key="4">
    <source>
        <dbReference type="EMBL" id="AZA83842.1"/>
    </source>
</evidence>
<dbReference type="OrthoDB" id="1288696at2"/>
<dbReference type="Proteomes" id="UP000279972">
    <property type="component" value="Chromosome"/>
</dbReference>
<feature type="signal peptide" evidence="2">
    <location>
        <begin position="1"/>
        <end position="19"/>
    </location>
</feature>
<feature type="chain" id="PRO_5044593855" evidence="2">
    <location>
        <begin position="20"/>
        <end position="333"/>
    </location>
</feature>
<dbReference type="EMBL" id="PPEH01000005">
    <property type="protein sequence ID" value="PNW12865.1"/>
    <property type="molecule type" value="Genomic_DNA"/>
</dbReference>
<evidence type="ECO:0000256" key="2">
    <source>
        <dbReference type="SAM" id="SignalP"/>
    </source>
</evidence>
<evidence type="ECO:0000313" key="7">
    <source>
        <dbReference type="Proteomes" id="UP000279972"/>
    </source>
</evidence>
<accession>A0A3G6RML9</accession>
<dbReference type="AlphaFoldDB" id="A0A3G6RML9"/>
<dbReference type="KEGG" id="clac:EG342_18980"/>
<reference evidence="5 6" key="1">
    <citation type="submission" date="2018-01" db="EMBL/GenBank/DDBJ databases">
        <title>Draft genome sequences of Chryseobacterium lactis NCTC11390, Chryseobacterium oncorhynchi 701B-08, and Chryseobacterium viscerum 687B-08.</title>
        <authorList>
            <person name="Jeong J.-J."/>
            <person name="Lee Y.J."/>
            <person name="Park B."/>
            <person name="Choi I.-G."/>
            <person name="Kim K.D."/>
        </authorList>
    </citation>
    <scope>NUCLEOTIDE SEQUENCE [LARGE SCALE GENOMIC DNA]</scope>
    <source>
        <strain evidence="5 6">NCTC11390</strain>
    </source>
</reference>
<dbReference type="EMBL" id="CP033924">
    <property type="protein sequence ID" value="AZA83842.1"/>
    <property type="molecule type" value="Genomic_DNA"/>
</dbReference>
<protein>
    <submittedName>
        <fullName evidence="4">T9SS C-terminal target domain-containing protein</fullName>
    </submittedName>
</protein>
<organism evidence="5 6">
    <name type="scientific">Chryseobacterium lactis</name>
    <dbReference type="NCBI Taxonomy" id="1241981"/>
    <lineage>
        <taxon>Bacteria</taxon>
        <taxon>Pseudomonadati</taxon>
        <taxon>Bacteroidota</taxon>
        <taxon>Flavobacteriia</taxon>
        <taxon>Flavobacteriales</taxon>
        <taxon>Weeksellaceae</taxon>
        <taxon>Chryseobacterium group</taxon>
        <taxon>Chryseobacterium</taxon>
    </lineage>
</organism>
<keyword evidence="1 2" id="KW-0732">Signal</keyword>
<sequence length="333" mass="35839">MRKKLFFATALVIAFSTSAQVLESDNYNSYTVGNVTNSMTTVGQGGMRVLSGTISDYKIVAGNASHGNYLQVTGGSDATDASTRYVLKDNGLPWATRIAGNNIIKESLDIFTGTATNQHVSGVYILNSDYDGIIGIYYDSQSRSIIAGARLNNNGQPGYYIFTITAATTQYPANTWINVGCIYNKTTGEVMYKIGNVTYGPMTFTGLTTVSGLDPAFHVVQNTFTTGSTNAGPTTFGIDNYRVEASNDTTLGTSEIKVSKASIIAIGPNPTADYLNILTDLKINKAEIFDMSGRKIDLRLDGNKIDVKSLNPGSYIINVETKEGKTSSKFIKK</sequence>
<name>A0A3G6RML9_CHRLC</name>
<dbReference type="InterPro" id="IPR026444">
    <property type="entry name" value="Secre_tail"/>
</dbReference>
<dbReference type="Pfam" id="PF18962">
    <property type="entry name" value="Por_Secre_tail"/>
    <property type="match status" value="1"/>
</dbReference>
<evidence type="ECO:0000256" key="1">
    <source>
        <dbReference type="ARBA" id="ARBA00022729"/>
    </source>
</evidence>
<reference evidence="4 7" key="2">
    <citation type="submission" date="2018-11" db="EMBL/GenBank/DDBJ databases">
        <title>Proposal to divide the Flavobacteriaceae and reorganize its genera based on Amino Acid Identity values calculated from whole genome sequences.</title>
        <authorList>
            <person name="Nicholson A.C."/>
            <person name="Gulvik C.A."/>
            <person name="Whitney A.M."/>
            <person name="Humrighouse B.W."/>
            <person name="Bell M."/>
            <person name="Holmes B."/>
            <person name="Steigerwalt A.G."/>
            <person name="Villarma A."/>
            <person name="Sheth M."/>
            <person name="Batra D."/>
            <person name="Pryor J."/>
            <person name="Bernardet J.-F."/>
            <person name="Hugo C."/>
            <person name="Kampfer P."/>
            <person name="Newman J."/>
            <person name="McQuiston J.R."/>
        </authorList>
    </citation>
    <scope>NUCLEOTIDE SEQUENCE [LARGE SCALE GENOMIC DNA]</scope>
    <source>
        <strain evidence="4 7">KC_1864</strain>
    </source>
</reference>
<dbReference type="RefSeq" id="WP_103292268.1">
    <property type="nucleotide sequence ID" value="NZ_CP033924.1"/>
</dbReference>
<evidence type="ECO:0000259" key="3">
    <source>
        <dbReference type="Pfam" id="PF18962"/>
    </source>
</evidence>
<gene>
    <name evidence="5" type="ORF">C1637_13585</name>
    <name evidence="4" type="ORF">EG342_18980</name>
</gene>